<dbReference type="AlphaFoldDB" id="A0A9P6WVS3"/>
<organism evidence="2 3">
    <name type="scientific">Rhizopus oryzae</name>
    <name type="common">Mucormycosis agent</name>
    <name type="synonym">Rhizopus arrhizus var. delemar</name>
    <dbReference type="NCBI Taxonomy" id="64495"/>
    <lineage>
        <taxon>Eukaryota</taxon>
        <taxon>Fungi</taxon>
        <taxon>Fungi incertae sedis</taxon>
        <taxon>Mucoromycota</taxon>
        <taxon>Mucoromycotina</taxon>
        <taxon>Mucoromycetes</taxon>
        <taxon>Mucorales</taxon>
        <taxon>Mucorineae</taxon>
        <taxon>Rhizopodaceae</taxon>
        <taxon>Rhizopus</taxon>
    </lineage>
</organism>
<feature type="compositionally biased region" description="Basic residues" evidence="1">
    <location>
        <begin position="19"/>
        <end position="33"/>
    </location>
</feature>
<feature type="region of interest" description="Disordered" evidence="1">
    <location>
        <begin position="277"/>
        <end position="343"/>
    </location>
</feature>
<feature type="region of interest" description="Disordered" evidence="1">
    <location>
        <begin position="1"/>
        <end position="33"/>
    </location>
</feature>
<accession>A0A9P6WVS3</accession>
<dbReference type="Proteomes" id="UP000716291">
    <property type="component" value="Unassembled WGS sequence"/>
</dbReference>
<feature type="region of interest" description="Disordered" evidence="1">
    <location>
        <begin position="167"/>
        <end position="207"/>
    </location>
</feature>
<protein>
    <submittedName>
        <fullName evidence="2">Uncharacterized protein</fullName>
    </submittedName>
</protein>
<feature type="region of interest" description="Disordered" evidence="1">
    <location>
        <begin position="61"/>
        <end position="84"/>
    </location>
</feature>
<feature type="region of interest" description="Disordered" evidence="1">
    <location>
        <begin position="111"/>
        <end position="149"/>
    </location>
</feature>
<keyword evidence="3" id="KW-1185">Reference proteome</keyword>
<feature type="compositionally biased region" description="Gly residues" evidence="1">
    <location>
        <begin position="173"/>
        <end position="184"/>
    </location>
</feature>
<feature type="compositionally biased region" description="Basic and acidic residues" evidence="1">
    <location>
        <begin position="185"/>
        <end position="198"/>
    </location>
</feature>
<evidence type="ECO:0000256" key="1">
    <source>
        <dbReference type="SAM" id="MobiDB-lite"/>
    </source>
</evidence>
<feature type="compositionally biased region" description="Basic and acidic residues" evidence="1">
    <location>
        <begin position="302"/>
        <end position="315"/>
    </location>
</feature>
<evidence type="ECO:0000313" key="3">
    <source>
        <dbReference type="Proteomes" id="UP000716291"/>
    </source>
</evidence>
<feature type="compositionally biased region" description="Basic and acidic residues" evidence="1">
    <location>
        <begin position="119"/>
        <end position="134"/>
    </location>
</feature>
<evidence type="ECO:0000313" key="2">
    <source>
        <dbReference type="EMBL" id="KAG1295718.1"/>
    </source>
</evidence>
<proteinExistence type="predicted"/>
<comment type="caution">
    <text evidence="2">The sequence shown here is derived from an EMBL/GenBank/DDBJ whole genome shotgun (WGS) entry which is preliminary data.</text>
</comment>
<sequence>MRRRRHGAGAAGREAAGHRLPRHPHARHQWHRSGARVVRAEPAYPGGVRDRLRSIRHRRLRAGRDGLPAEAGQRRAVAGDPRSHSGAAAIDAAGRCRAGAPAAAIGPIAGRRGAPAAGLDHRQQRPRDAADHAGGRGLRPCRQQVAHRGHRRRRGLCALRQHRGQTFRPVPHAGGGLCRGGGSGRCDRRGAQPPERRRGGGRRGPCHVRGQWTPLAHRQRGPAGWRGAYVPRHPDHRAVRLCGATGGPSVRPRHPRLLQPGAGFLRARARHHAQPVRARRQLVGQRPGPLQPGPPARRRLRTDRWHPAPRRHDPDAGPFAGSAPRWRLPGRRPDAAPPVRSAV</sequence>
<reference evidence="2" key="1">
    <citation type="journal article" date="2020" name="Microb. Genom.">
        <title>Genetic diversity of clinical and environmental Mucorales isolates obtained from an investigation of mucormycosis cases among solid organ transplant recipients.</title>
        <authorList>
            <person name="Nguyen M.H."/>
            <person name="Kaul D."/>
            <person name="Muto C."/>
            <person name="Cheng S.J."/>
            <person name="Richter R.A."/>
            <person name="Bruno V.M."/>
            <person name="Liu G."/>
            <person name="Beyhan S."/>
            <person name="Sundermann A.J."/>
            <person name="Mounaud S."/>
            <person name="Pasculle A.W."/>
            <person name="Nierman W.C."/>
            <person name="Driscoll E."/>
            <person name="Cumbie R."/>
            <person name="Clancy C.J."/>
            <person name="Dupont C.L."/>
        </authorList>
    </citation>
    <scope>NUCLEOTIDE SEQUENCE</scope>
    <source>
        <strain evidence="2">GL11</strain>
    </source>
</reference>
<name>A0A9P6WVS3_RHIOR</name>
<dbReference type="EMBL" id="JAANQT010005146">
    <property type="protein sequence ID" value="KAG1295718.1"/>
    <property type="molecule type" value="Genomic_DNA"/>
</dbReference>
<gene>
    <name evidence="2" type="ORF">G6F64_013284</name>
</gene>